<dbReference type="RefSeq" id="WP_151118497.1">
    <property type="nucleotide sequence ID" value="NZ_CP042582.1"/>
</dbReference>
<dbReference type="GO" id="GO:0050661">
    <property type="term" value="F:NADP binding"/>
    <property type="evidence" value="ECO:0007669"/>
    <property type="project" value="InterPro"/>
</dbReference>
<accession>A0A5J6N3E2</accession>
<dbReference type="PANTHER" id="PTHR43303">
    <property type="entry name" value="NADPH DEHYDROGENASE C23G7.10C-RELATED"/>
    <property type="match status" value="1"/>
</dbReference>
<feature type="domain" description="NADH:flavin oxidoreductase/NADH oxidase N-terminal" evidence="6">
    <location>
        <begin position="4"/>
        <end position="338"/>
    </location>
</feature>
<evidence type="ECO:0000313" key="7">
    <source>
        <dbReference type="EMBL" id="QEX23070.1"/>
    </source>
</evidence>
<dbReference type="AlphaFoldDB" id="A0A5J6N3E2"/>
<sequence length="386" mass="40832">MPHLFAATRLRGLALANRIVVSPMCQYSAVEGVPTEWHRLHLGQFALSRAGLVFVEATAVEPVGRITPGCPGLYSDESERAFRLILESFKSQAGATRIGIQLAHAGRKASISRPWEGSRPLTPAEGGWATVGPSAIPFDDKRPAPQPLDAAGIARIKAAFVAAAKRAVRAGFEAIELHMAHGYLMSSFLSPLTNRRTDAYGGGIENRTRLQAEILAAVRAAVPDGIPVGARINGSDWREGGATIEDAVALGQALKREGCDFLDVSSGGVAADQQIDFRPGYQLPFAARVKKEVGLPTMAVGLISRPQSAEAILAAGHADFVALARAMLDDPRWPWHAATALGATLDLPLPTGYAVAPRWRQVTEEAGAAPDPLLAAAEAQLARAAQ</sequence>
<evidence type="ECO:0000256" key="4">
    <source>
        <dbReference type="ARBA" id="ARBA00022857"/>
    </source>
</evidence>
<dbReference type="KEGG" id="hadh:FRZ61_30050"/>
<comment type="cofactor">
    <cofactor evidence="1">
        <name>FMN</name>
        <dbReference type="ChEBI" id="CHEBI:58210"/>
    </cofactor>
</comment>
<evidence type="ECO:0000256" key="1">
    <source>
        <dbReference type="ARBA" id="ARBA00001917"/>
    </source>
</evidence>
<organism evidence="7 8">
    <name type="scientific">Hypericibacter adhaerens</name>
    <dbReference type="NCBI Taxonomy" id="2602016"/>
    <lineage>
        <taxon>Bacteria</taxon>
        <taxon>Pseudomonadati</taxon>
        <taxon>Pseudomonadota</taxon>
        <taxon>Alphaproteobacteria</taxon>
        <taxon>Rhodospirillales</taxon>
        <taxon>Dongiaceae</taxon>
        <taxon>Hypericibacter</taxon>
    </lineage>
</organism>
<evidence type="ECO:0000256" key="3">
    <source>
        <dbReference type="ARBA" id="ARBA00022643"/>
    </source>
</evidence>
<dbReference type="Pfam" id="PF00724">
    <property type="entry name" value="Oxidored_FMN"/>
    <property type="match status" value="1"/>
</dbReference>
<name>A0A5J6N3E2_9PROT</name>
<evidence type="ECO:0000259" key="6">
    <source>
        <dbReference type="Pfam" id="PF00724"/>
    </source>
</evidence>
<dbReference type="SUPFAM" id="SSF51395">
    <property type="entry name" value="FMN-linked oxidoreductases"/>
    <property type="match status" value="1"/>
</dbReference>
<dbReference type="InterPro" id="IPR044152">
    <property type="entry name" value="YqjM-like"/>
</dbReference>
<dbReference type="GO" id="GO:0003959">
    <property type="term" value="F:NADPH dehydrogenase activity"/>
    <property type="evidence" value="ECO:0007669"/>
    <property type="project" value="InterPro"/>
</dbReference>
<dbReference type="GO" id="GO:0010181">
    <property type="term" value="F:FMN binding"/>
    <property type="evidence" value="ECO:0007669"/>
    <property type="project" value="InterPro"/>
</dbReference>
<evidence type="ECO:0000256" key="5">
    <source>
        <dbReference type="ARBA" id="ARBA00023002"/>
    </source>
</evidence>
<proteinExistence type="predicted"/>
<dbReference type="PANTHER" id="PTHR43303:SF4">
    <property type="entry name" value="NADPH DEHYDROGENASE C23G7.10C-RELATED"/>
    <property type="match status" value="1"/>
</dbReference>
<keyword evidence="4" id="KW-0521">NADP</keyword>
<keyword evidence="2" id="KW-0285">Flavoprotein</keyword>
<dbReference type="InterPro" id="IPR001155">
    <property type="entry name" value="OxRdtase_FMN_N"/>
</dbReference>
<dbReference type="CDD" id="cd02932">
    <property type="entry name" value="OYE_YqiM_FMN"/>
    <property type="match status" value="1"/>
</dbReference>
<dbReference type="EMBL" id="CP042582">
    <property type="protein sequence ID" value="QEX23070.1"/>
    <property type="molecule type" value="Genomic_DNA"/>
</dbReference>
<dbReference type="InterPro" id="IPR013785">
    <property type="entry name" value="Aldolase_TIM"/>
</dbReference>
<reference evidence="7 8" key="1">
    <citation type="submission" date="2019-08" db="EMBL/GenBank/DDBJ databases">
        <title>Hyperibacter terrae gen. nov., sp. nov. and Hyperibacter viscosus sp. nov., two new members in the family Rhodospirillaceae isolated from the rhizosphere of Hypericum perforatum.</title>
        <authorList>
            <person name="Noviana Z."/>
        </authorList>
    </citation>
    <scope>NUCLEOTIDE SEQUENCE [LARGE SCALE GENOMIC DNA]</scope>
    <source>
        <strain evidence="7 8">R5959</strain>
    </source>
</reference>
<gene>
    <name evidence="7" type="ORF">FRZ61_30050</name>
</gene>
<protein>
    <submittedName>
        <fullName evidence="7">Oxidoreductase</fullName>
    </submittedName>
</protein>
<keyword evidence="8" id="KW-1185">Reference proteome</keyword>
<keyword evidence="5" id="KW-0560">Oxidoreductase</keyword>
<dbReference type="Proteomes" id="UP000325797">
    <property type="component" value="Chromosome"/>
</dbReference>
<keyword evidence="3" id="KW-0288">FMN</keyword>
<dbReference type="OrthoDB" id="9804454at2"/>
<evidence type="ECO:0000256" key="2">
    <source>
        <dbReference type="ARBA" id="ARBA00022630"/>
    </source>
</evidence>
<dbReference type="Gene3D" id="3.20.20.70">
    <property type="entry name" value="Aldolase class I"/>
    <property type="match status" value="1"/>
</dbReference>
<evidence type="ECO:0000313" key="8">
    <source>
        <dbReference type="Proteomes" id="UP000325797"/>
    </source>
</evidence>